<proteinExistence type="predicted"/>
<accession>A0ABW5Q7N0</accession>
<name>A0ABW5Q7N0_9BACI</name>
<sequence length="119" mass="13599">MKVTVNDIFLLHDGLSLLGEKELPVKVAFKLQKNLRHVGEEFETAQKLRSKIVEKYKESELDNGKVKIKENKLDQFKQDIDELLNQHVEVQLQLISLDELEGIKVAPSVLSKAHKILKG</sequence>
<dbReference type="Proteomes" id="UP001597452">
    <property type="component" value="Unassembled WGS sequence"/>
</dbReference>
<evidence type="ECO:0000313" key="2">
    <source>
        <dbReference type="EMBL" id="MFD2637683.1"/>
    </source>
</evidence>
<gene>
    <name evidence="2" type="ORF">ACFSW4_02200</name>
</gene>
<feature type="coiled-coil region" evidence="1">
    <location>
        <begin position="66"/>
        <end position="93"/>
    </location>
</feature>
<comment type="caution">
    <text evidence="2">The sequence shown here is derived from an EMBL/GenBank/DDBJ whole genome shotgun (WGS) entry which is preliminary data.</text>
</comment>
<evidence type="ECO:0000256" key="1">
    <source>
        <dbReference type="SAM" id="Coils"/>
    </source>
</evidence>
<keyword evidence="1" id="KW-0175">Coiled coil</keyword>
<protein>
    <submittedName>
        <fullName evidence="2">Uncharacterized protein</fullName>
    </submittedName>
</protein>
<keyword evidence="3" id="KW-1185">Reference proteome</keyword>
<reference evidence="3" key="1">
    <citation type="journal article" date="2019" name="Int. J. Syst. Evol. Microbiol.">
        <title>The Global Catalogue of Microorganisms (GCM) 10K type strain sequencing project: providing services to taxonomists for standard genome sequencing and annotation.</title>
        <authorList>
            <consortium name="The Broad Institute Genomics Platform"/>
            <consortium name="The Broad Institute Genome Sequencing Center for Infectious Disease"/>
            <person name="Wu L."/>
            <person name="Ma J."/>
        </authorList>
    </citation>
    <scope>NUCLEOTIDE SEQUENCE [LARGE SCALE GENOMIC DNA]</scope>
    <source>
        <strain evidence="3">TISTR 1571</strain>
    </source>
</reference>
<organism evidence="2 3">
    <name type="scientific">Piscibacillus salipiscarius</name>
    <dbReference type="NCBI Taxonomy" id="299480"/>
    <lineage>
        <taxon>Bacteria</taxon>
        <taxon>Bacillati</taxon>
        <taxon>Bacillota</taxon>
        <taxon>Bacilli</taxon>
        <taxon>Bacillales</taxon>
        <taxon>Bacillaceae</taxon>
        <taxon>Piscibacillus</taxon>
    </lineage>
</organism>
<dbReference type="EMBL" id="JBHUMZ010000010">
    <property type="protein sequence ID" value="MFD2637683.1"/>
    <property type="molecule type" value="Genomic_DNA"/>
</dbReference>
<evidence type="ECO:0000313" key="3">
    <source>
        <dbReference type="Proteomes" id="UP001597452"/>
    </source>
</evidence>
<dbReference type="RefSeq" id="WP_377327189.1">
    <property type="nucleotide sequence ID" value="NZ_JBHUMZ010000010.1"/>
</dbReference>